<gene>
    <name evidence="3" type="ORF">L207DRAFT_505213</name>
</gene>
<dbReference type="PANTHER" id="PTHR38790">
    <property type="entry name" value="2EXR DOMAIN-CONTAINING PROTEIN-RELATED"/>
    <property type="match status" value="1"/>
</dbReference>
<protein>
    <recommendedName>
        <fullName evidence="2">DUF7730 domain-containing protein</fullName>
    </recommendedName>
</protein>
<dbReference type="Pfam" id="PF24864">
    <property type="entry name" value="DUF7730"/>
    <property type="match status" value="1"/>
</dbReference>
<name>A0A2J6SBM7_HYAVF</name>
<dbReference type="OrthoDB" id="4757095at2759"/>
<feature type="domain" description="DUF7730" evidence="2">
    <location>
        <begin position="87"/>
        <end position="289"/>
    </location>
</feature>
<dbReference type="AlphaFoldDB" id="A0A2J6SBM7"/>
<evidence type="ECO:0000259" key="2">
    <source>
        <dbReference type="Pfam" id="PF24864"/>
    </source>
</evidence>
<evidence type="ECO:0000256" key="1">
    <source>
        <dbReference type="SAM" id="MobiDB-lite"/>
    </source>
</evidence>
<feature type="region of interest" description="Disordered" evidence="1">
    <location>
        <begin position="56"/>
        <end position="80"/>
    </location>
</feature>
<evidence type="ECO:0000313" key="4">
    <source>
        <dbReference type="Proteomes" id="UP000235786"/>
    </source>
</evidence>
<proteinExistence type="predicted"/>
<accession>A0A2J6SBM7</accession>
<sequence>MGFTFDPPSSDATPPYKPNPQKSRVPKLSSKAPTASVTSSNSFLDHFFHRVRNPFHHSSNSARAKSKSAINPAPSQLSNRAPSADPLFFRLPLELREAIYRLVVAHHETLHILMKRRPNGLSHPLVHRRCQAGGDLNGCILHDCKRFLAAEGGQGCYFGSFATVSGLLYTCRDIYQEVSDLLYTQNTFEFDHPMTLRLFKKTLHPSSLNSIKSISINLQKGLYYPLTPTQAYTHLRDWQDMWTIISAMEGLEEIRVRFQFPAKWSFMSPEKEMLASLWQVKRPMRVFEVDTGGAIFFNFEQTADAPFKLLRHEA</sequence>
<reference evidence="3 4" key="1">
    <citation type="submission" date="2016-04" db="EMBL/GenBank/DDBJ databases">
        <title>A degradative enzymes factory behind the ericoid mycorrhizal symbiosis.</title>
        <authorList>
            <consortium name="DOE Joint Genome Institute"/>
            <person name="Martino E."/>
            <person name="Morin E."/>
            <person name="Grelet G."/>
            <person name="Kuo A."/>
            <person name="Kohler A."/>
            <person name="Daghino S."/>
            <person name="Barry K."/>
            <person name="Choi C."/>
            <person name="Cichocki N."/>
            <person name="Clum A."/>
            <person name="Copeland A."/>
            <person name="Hainaut M."/>
            <person name="Haridas S."/>
            <person name="Labutti K."/>
            <person name="Lindquist E."/>
            <person name="Lipzen A."/>
            <person name="Khouja H.-R."/>
            <person name="Murat C."/>
            <person name="Ohm R."/>
            <person name="Olson A."/>
            <person name="Spatafora J."/>
            <person name="Veneault-Fourrey C."/>
            <person name="Henrissat B."/>
            <person name="Grigoriev I."/>
            <person name="Martin F."/>
            <person name="Perotto S."/>
        </authorList>
    </citation>
    <scope>NUCLEOTIDE SEQUENCE [LARGE SCALE GENOMIC DNA]</scope>
    <source>
        <strain evidence="3 4">F</strain>
    </source>
</reference>
<dbReference type="EMBL" id="KZ613937">
    <property type="protein sequence ID" value="PMD48166.1"/>
    <property type="molecule type" value="Genomic_DNA"/>
</dbReference>
<evidence type="ECO:0000313" key="3">
    <source>
        <dbReference type="EMBL" id="PMD48166.1"/>
    </source>
</evidence>
<organism evidence="3 4">
    <name type="scientific">Hyaloscypha variabilis (strain UAMH 11265 / GT02V1 / F)</name>
    <name type="common">Meliniomyces variabilis</name>
    <dbReference type="NCBI Taxonomy" id="1149755"/>
    <lineage>
        <taxon>Eukaryota</taxon>
        <taxon>Fungi</taxon>
        <taxon>Dikarya</taxon>
        <taxon>Ascomycota</taxon>
        <taxon>Pezizomycotina</taxon>
        <taxon>Leotiomycetes</taxon>
        <taxon>Helotiales</taxon>
        <taxon>Hyaloscyphaceae</taxon>
        <taxon>Hyaloscypha</taxon>
        <taxon>Hyaloscypha variabilis</taxon>
    </lineage>
</organism>
<feature type="compositionally biased region" description="Low complexity" evidence="1">
    <location>
        <begin position="58"/>
        <end position="69"/>
    </location>
</feature>
<dbReference type="InterPro" id="IPR056632">
    <property type="entry name" value="DUF7730"/>
</dbReference>
<keyword evidence="4" id="KW-1185">Reference proteome</keyword>
<dbReference type="Proteomes" id="UP000235786">
    <property type="component" value="Unassembled WGS sequence"/>
</dbReference>
<feature type="region of interest" description="Disordered" evidence="1">
    <location>
        <begin position="1"/>
        <end position="38"/>
    </location>
</feature>